<feature type="region of interest" description="Disordered" evidence="1">
    <location>
        <begin position="158"/>
        <end position="191"/>
    </location>
</feature>
<keyword evidence="2" id="KW-1133">Transmembrane helix</keyword>
<accession>A0A1L7WIX6</accession>
<keyword evidence="2" id="KW-0472">Membrane</keyword>
<evidence type="ECO:0000256" key="1">
    <source>
        <dbReference type="SAM" id="MobiDB-lite"/>
    </source>
</evidence>
<protein>
    <submittedName>
        <fullName evidence="3">Uncharacterized protein</fullName>
    </submittedName>
</protein>
<gene>
    <name evidence="3" type="ORF">PAC_02606</name>
</gene>
<organism evidence="3 4">
    <name type="scientific">Phialocephala subalpina</name>
    <dbReference type="NCBI Taxonomy" id="576137"/>
    <lineage>
        <taxon>Eukaryota</taxon>
        <taxon>Fungi</taxon>
        <taxon>Dikarya</taxon>
        <taxon>Ascomycota</taxon>
        <taxon>Pezizomycotina</taxon>
        <taxon>Leotiomycetes</taxon>
        <taxon>Helotiales</taxon>
        <taxon>Mollisiaceae</taxon>
        <taxon>Phialocephala</taxon>
        <taxon>Phialocephala fortinii species complex</taxon>
    </lineage>
</organism>
<name>A0A1L7WIX6_9HELO</name>
<dbReference type="Proteomes" id="UP000184330">
    <property type="component" value="Unassembled WGS sequence"/>
</dbReference>
<feature type="transmembrane region" description="Helical" evidence="2">
    <location>
        <begin position="201"/>
        <end position="225"/>
    </location>
</feature>
<dbReference type="OrthoDB" id="3519019at2759"/>
<dbReference type="AlphaFoldDB" id="A0A1L7WIX6"/>
<feature type="compositionally biased region" description="Basic residues" evidence="1">
    <location>
        <begin position="182"/>
        <end position="191"/>
    </location>
</feature>
<feature type="transmembrane region" description="Helical" evidence="2">
    <location>
        <begin position="131"/>
        <end position="154"/>
    </location>
</feature>
<keyword evidence="4" id="KW-1185">Reference proteome</keyword>
<evidence type="ECO:0000256" key="2">
    <source>
        <dbReference type="SAM" id="Phobius"/>
    </source>
</evidence>
<feature type="transmembrane region" description="Helical" evidence="2">
    <location>
        <begin position="259"/>
        <end position="279"/>
    </location>
</feature>
<keyword evidence="2" id="KW-0812">Transmembrane</keyword>
<sequence length="288" mass="31411">MRRRAILSSLFIFALSIVSTTFVLLALTSPRWAVQKYYLNLDGSSSLGTDWIHPICIAHKSPFYRCEPPVINTTTSPPVCTVPNCQFYAPYGRNRTSCRLAAETNDTDPNSVTNAGEQECQEVHWTGNLQIAATVFITLGLILLIPITAANVLLGVGSSSSSNTAPTVEASEISTGKTKDHPLHHHPQRQKHKFSTFTPPLILATILFLSIGAILQFVAQFFGVLGLTINGTPFPDQAIQHNRDILGATPWIMDKALTAYASVAWTMAGAGAVGVGMVYRVPRWEKFL</sequence>
<evidence type="ECO:0000313" key="3">
    <source>
        <dbReference type="EMBL" id="CZR52729.1"/>
    </source>
</evidence>
<dbReference type="EMBL" id="FJOG01000003">
    <property type="protein sequence ID" value="CZR52729.1"/>
    <property type="molecule type" value="Genomic_DNA"/>
</dbReference>
<proteinExistence type="predicted"/>
<evidence type="ECO:0000313" key="4">
    <source>
        <dbReference type="Proteomes" id="UP000184330"/>
    </source>
</evidence>
<reference evidence="3 4" key="1">
    <citation type="submission" date="2016-03" db="EMBL/GenBank/DDBJ databases">
        <authorList>
            <person name="Ploux O."/>
        </authorList>
    </citation>
    <scope>NUCLEOTIDE SEQUENCE [LARGE SCALE GENOMIC DNA]</scope>
    <source>
        <strain evidence="3 4">UAMH 11012</strain>
    </source>
</reference>